<feature type="compositionally biased region" description="Polar residues" evidence="1">
    <location>
        <begin position="80"/>
        <end position="95"/>
    </location>
</feature>
<gene>
    <name evidence="3" type="ORF">PGLA1383_LOCUS14101</name>
</gene>
<evidence type="ECO:0000256" key="2">
    <source>
        <dbReference type="SAM" id="Phobius"/>
    </source>
</evidence>
<comment type="caution">
    <text evidence="3">The sequence shown here is derived from an EMBL/GenBank/DDBJ whole genome shotgun (WGS) entry which is preliminary data.</text>
</comment>
<evidence type="ECO:0000313" key="3">
    <source>
        <dbReference type="EMBL" id="CAE8595592.1"/>
    </source>
</evidence>
<sequence>MADSCGVEIAAGIGCTFFLIGLILSIIGLVSWGGFLGAIGVITLCVAGCCFCWLLLLPAISAGGTCVATATAAVRRRTDSGTTAEDNRRGQPQRTTAEDNRRGQQDCDNSLERQTDILRQSVFTQDGYELRRLLGR</sequence>
<feature type="transmembrane region" description="Helical" evidence="2">
    <location>
        <begin position="35"/>
        <end position="56"/>
    </location>
</feature>
<reference evidence="3" key="1">
    <citation type="submission" date="2021-02" db="EMBL/GenBank/DDBJ databases">
        <authorList>
            <person name="Dougan E. K."/>
            <person name="Rhodes N."/>
            <person name="Thang M."/>
            <person name="Chan C."/>
        </authorList>
    </citation>
    <scope>NUCLEOTIDE SEQUENCE</scope>
</reference>
<evidence type="ECO:0000313" key="4">
    <source>
        <dbReference type="Proteomes" id="UP000654075"/>
    </source>
</evidence>
<feature type="transmembrane region" description="Helical" evidence="2">
    <location>
        <begin position="7"/>
        <end position="29"/>
    </location>
</feature>
<dbReference type="EMBL" id="CAJNNV010007940">
    <property type="protein sequence ID" value="CAE8595592.1"/>
    <property type="molecule type" value="Genomic_DNA"/>
</dbReference>
<proteinExistence type="predicted"/>
<feature type="region of interest" description="Disordered" evidence="1">
    <location>
        <begin position="74"/>
        <end position="107"/>
    </location>
</feature>
<feature type="compositionally biased region" description="Basic and acidic residues" evidence="1">
    <location>
        <begin position="96"/>
        <end position="107"/>
    </location>
</feature>
<keyword evidence="2" id="KW-1133">Transmembrane helix</keyword>
<evidence type="ECO:0000256" key="1">
    <source>
        <dbReference type="SAM" id="MobiDB-lite"/>
    </source>
</evidence>
<protein>
    <submittedName>
        <fullName evidence="3">Uncharacterized protein</fullName>
    </submittedName>
</protein>
<dbReference type="AlphaFoldDB" id="A0A813E5A0"/>
<keyword evidence="2" id="KW-0812">Transmembrane</keyword>
<accession>A0A813E5A0</accession>
<dbReference type="Proteomes" id="UP000654075">
    <property type="component" value="Unassembled WGS sequence"/>
</dbReference>
<organism evidence="3 4">
    <name type="scientific">Polarella glacialis</name>
    <name type="common">Dinoflagellate</name>
    <dbReference type="NCBI Taxonomy" id="89957"/>
    <lineage>
        <taxon>Eukaryota</taxon>
        <taxon>Sar</taxon>
        <taxon>Alveolata</taxon>
        <taxon>Dinophyceae</taxon>
        <taxon>Suessiales</taxon>
        <taxon>Suessiaceae</taxon>
        <taxon>Polarella</taxon>
    </lineage>
</organism>
<keyword evidence="4" id="KW-1185">Reference proteome</keyword>
<keyword evidence="2" id="KW-0472">Membrane</keyword>
<name>A0A813E5A0_POLGL</name>